<dbReference type="Gramene" id="TVT97562">
    <property type="protein sequence ID" value="TVT97562"/>
    <property type="gene ID" value="EJB05_57193"/>
</dbReference>
<feature type="non-terminal residue" evidence="1">
    <location>
        <position position="1"/>
    </location>
</feature>
<dbReference type="PANTHER" id="PTHR33165">
    <property type="entry name" value="F-BOX DOMAIN CONTAINING PROTEIN-LIKE-RELATED"/>
    <property type="match status" value="1"/>
</dbReference>
<dbReference type="OrthoDB" id="619048at2759"/>
<keyword evidence="2" id="KW-1185">Reference proteome</keyword>
<reference evidence="1 2" key="1">
    <citation type="journal article" date="2019" name="Sci. Rep.">
        <title>A high-quality genome of Eragrostis curvula grass provides insights into Poaceae evolution and supports new strategies to enhance forage quality.</title>
        <authorList>
            <person name="Carballo J."/>
            <person name="Santos B.A.C.M."/>
            <person name="Zappacosta D."/>
            <person name="Garbus I."/>
            <person name="Selva J.P."/>
            <person name="Gallo C.A."/>
            <person name="Diaz A."/>
            <person name="Albertini E."/>
            <person name="Caccamo M."/>
            <person name="Echenique V."/>
        </authorList>
    </citation>
    <scope>NUCLEOTIDE SEQUENCE [LARGE SCALE GENOMIC DNA]</scope>
    <source>
        <strain evidence="2">cv. Victoria</strain>
        <tissue evidence="1">Leaf</tissue>
    </source>
</reference>
<dbReference type="PANTHER" id="PTHR33165:SF63">
    <property type="entry name" value="OS03G0792300 PROTEIN"/>
    <property type="match status" value="1"/>
</dbReference>
<dbReference type="Proteomes" id="UP000324897">
    <property type="component" value="Unassembled WGS sequence"/>
</dbReference>
<gene>
    <name evidence="1" type="ORF">EJB05_57193</name>
</gene>
<accession>A0A5J9SF85</accession>
<dbReference type="EMBL" id="RWGY01000984">
    <property type="protein sequence ID" value="TVT97562.1"/>
    <property type="molecule type" value="Genomic_DNA"/>
</dbReference>
<proteinExistence type="predicted"/>
<name>A0A5J9SF85_9POAL</name>
<organism evidence="1 2">
    <name type="scientific">Eragrostis curvula</name>
    <name type="common">weeping love grass</name>
    <dbReference type="NCBI Taxonomy" id="38414"/>
    <lineage>
        <taxon>Eukaryota</taxon>
        <taxon>Viridiplantae</taxon>
        <taxon>Streptophyta</taxon>
        <taxon>Embryophyta</taxon>
        <taxon>Tracheophyta</taxon>
        <taxon>Spermatophyta</taxon>
        <taxon>Magnoliopsida</taxon>
        <taxon>Liliopsida</taxon>
        <taxon>Poales</taxon>
        <taxon>Poaceae</taxon>
        <taxon>PACMAD clade</taxon>
        <taxon>Chloridoideae</taxon>
        <taxon>Eragrostideae</taxon>
        <taxon>Eragrostidinae</taxon>
        <taxon>Eragrostis</taxon>
    </lineage>
</organism>
<protein>
    <submittedName>
        <fullName evidence="1">Uncharacterized protein</fullName>
    </submittedName>
</protein>
<comment type="caution">
    <text evidence="1">The sequence shown here is derived from an EMBL/GenBank/DDBJ whole genome shotgun (WGS) entry which is preliminary data.</text>
</comment>
<evidence type="ECO:0000313" key="1">
    <source>
        <dbReference type="EMBL" id="TVT97562.1"/>
    </source>
</evidence>
<dbReference type="AlphaFoldDB" id="A0A5J9SF85"/>
<sequence>MDTMYPVESDGMLFICFRHEEVPNHNSNLETYYCTYRANLDKGEMIPSKVLDGRSLFVGQYHTRSVSVPAGISPSIKPDDIYVCNDNYMNSGRPRIDAFDALGESVEETNFDEDDIAYYLSFYFPALLYDPKLCSHHPKILCPRRADAGTQPPTRRPKLGERTINDGIIVQCSATMQTSACEHKCTRQDEDTARDRANLPEEPAGSIAERLLSDDVADYVRFRAACVAWRACSVEPRAHSVLDRRFQPRRWIMLPSTLNAAGNRRLFLNVSTGERIRVRLPDPHLCNVLRQTAEGLVLLCQKDTYLIQLLNPLTGQLADLPSAATLLEEPLAGQLSNHHSPSSKWSLDYELEEFVLRDAGFADDSTIALLFGYSNVAFAKPDHKGSFQDK</sequence>
<evidence type="ECO:0000313" key="2">
    <source>
        <dbReference type="Proteomes" id="UP000324897"/>
    </source>
</evidence>